<feature type="domain" description="Glucosamine inositolphosphorylceramide transferase 1 N-terminal" evidence="3">
    <location>
        <begin position="250"/>
        <end position="473"/>
    </location>
</feature>
<accession>A0A285PG09</accession>
<sequence length="504" mass="57227">MKLCLHIDPSRTRAWHRTLIQRLADHNDIELCLSRAVEQPLAKAIEVYMEFETRLYIKAETAGASRLGFDRLDLPLLGNDAVDMVIDLAGDDACPESAMQIQLLFDGKTGEDAAIASLFGNNGLPQVALRDLKNDKILASALPSGELAAGVVGGLDQLYARVITLLDAFLHHPQRFAAPLQKTDSFMPGPMSLVKRAAKSVLRETVMKVYRILFHASHWRVGWRWVDDQDVWNRQDLSGEKWQILEDPGHNFYADPFPLFWKGKHYLFFEDLNQYEQKGILSVIEFDETGPTGPAQPCLIEDFHLSYPFFIEEEDELYMIPETSNNREIALYRADKFPFGWKKKHVLISDIDAADVTISRWDGKYWMFCVTRDGAGGYSDCLSLFHADHLLGPWQAHAQNPVLIDRATARPAGNMVQKNGKLWRPVQDCSLSYGAELALCEVTRLDESGFEQIVHKKLAPDAAWPGRKLHSLNRAGQLEVIDGAVLRPKWQKLRPWFDRKYSPQ</sequence>
<dbReference type="PANTHER" id="PTHR43772:SF2">
    <property type="entry name" value="PUTATIVE (AFU_ORTHOLOGUE AFUA_2G04480)-RELATED"/>
    <property type="match status" value="1"/>
</dbReference>
<evidence type="ECO:0000256" key="1">
    <source>
        <dbReference type="ARBA" id="ARBA00022651"/>
    </source>
</evidence>
<dbReference type="GO" id="GO:0045493">
    <property type="term" value="P:xylan catabolic process"/>
    <property type="evidence" value="ECO:0007669"/>
    <property type="project" value="UniProtKB-KW"/>
</dbReference>
<reference evidence="4 5" key="1">
    <citation type="submission" date="2017-09" db="EMBL/GenBank/DDBJ databases">
        <authorList>
            <person name="Ehlers B."/>
            <person name="Leendertz F.H."/>
        </authorList>
    </citation>
    <scope>NUCLEOTIDE SEQUENCE [LARGE SCALE GENOMIC DNA]</scope>
    <source>
        <strain evidence="4 5">DSM 18289</strain>
    </source>
</reference>
<dbReference type="Pfam" id="PF24793">
    <property type="entry name" value="GINT1_N"/>
    <property type="match status" value="1"/>
</dbReference>
<evidence type="ECO:0000313" key="5">
    <source>
        <dbReference type="Proteomes" id="UP000219439"/>
    </source>
</evidence>
<evidence type="ECO:0000313" key="4">
    <source>
        <dbReference type="EMBL" id="SNZ20660.1"/>
    </source>
</evidence>
<keyword evidence="1" id="KW-0858">Xylan degradation</keyword>
<protein>
    <recommendedName>
        <fullName evidence="3">Glucosamine inositolphosphorylceramide transferase 1 N-terminal domain-containing protein</fullName>
    </recommendedName>
</protein>
<dbReference type="Proteomes" id="UP000219439">
    <property type="component" value="Unassembled WGS sequence"/>
</dbReference>
<dbReference type="InterPro" id="IPR023296">
    <property type="entry name" value="Glyco_hydro_beta-prop_sf"/>
</dbReference>
<dbReference type="RefSeq" id="WP_097155024.1">
    <property type="nucleotide sequence ID" value="NZ_OBEL01000005.1"/>
</dbReference>
<name>A0A285PG09_9HYPH</name>
<dbReference type="Gene3D" id="2.115.10.20">
    <property type="entry name" value="Glycosyl hydrolase domain, family 43"/>
    <property type="match status" value="1"/>
</dbReference>
<gene>
    <name evidence="4" type="ORF">SAMN06265368_3770</name>
</gene>
<dbReference type="InterPro" id="IPR052176">
    <property type="entry name" value="Glycosyl_Hydrlase_43_Enz"/>
</dbReference>
<keyword evidence="2" id="KW-0119">Carbohydrate metabolism</keyword>
<keyword evidence="1" id="KW-0624">Polysaccharide degradation</keyword>
<dbReference type="OrthoDB" id="3771157at2"/>
<dbReference type="SUPFAM" id="SSF75005">
    <property type="entry name" value="Arabinanase/levansucrase/invertase"/>
    <property type="match status" value="1"/>
</dbReference>
<dbReference type="EMBL" id="OBEL01000005">
    <property type="protein sequence ID" value="SNZ20660.1"/>
    <property type="molecule type" value="Genomic_DNA"/>
</dbReference>
<keyword evidence="5" id="KW-1185">Reference proteome</keyword>
<proteinExistence type="predicted"/>
<evidence type="ECO:0000256" key="2">
    <source>
        <dbReference type="ARBA" id="ARBA00023277"/>
    </source>
</evidence>
<evidence type="ECO:0000259" key="3">
    <source>
        <dbReference type="Pfam" id="PF24793"/>
    </source>
</evidence>
<dbReference type="AlphaFoldDB" id="A0A285PG09"/>
<organism evidence="4 5">
    <name type="scientific">Cohaesibacter gelatinilyticus</name>
    <dbReference type="NCBI Taxonomy" id="372072"/>
    <lineage>
        <taxon>Bacteria</taxon>
        <taxon>Pseudomonadati</taxon>
        <taxon>Pseudomonadota</taxon>
        <taxon>Alphaproteobacteria</taxon>
        <taxon>Hyphomicrobiales</taxon>
        <taxon>Cohaesibacteraceae</taxon>
    </lineage>
</organism>
<dbReference type="PANTHER" id="PTHR43772">
    <property type="entry name" value="ENDO-1,4-BETA-XYLANASE"/>
    <property type="match status" value="1"/>
</dbReference>
<dbReference type="InterPro" id="IPR056442">
    <property type="entry name" value="GINT1_N"/>
</dbReference>